<dbReference type="GO" id="GO:0003677">
    <property type="term" value="F:DNA binding"/>
    <property type="evidence" value="ECO:0007669"/>
    <property type="project" value="UniProtKB-KW"/>
</dbReference>
<evidence type="ECO:0000256" key="1">
    <source>
        <dbReference type="ARBA" id="ARBA00023015"/>
    </source>
</evidence>
<evidence type="ECO:0000256" key="2">
    <source>
        <dbReference type="ARBA" id="ARBA00023125"/>
    </source>
</evidence>
<protein>
    <submittedName>
        <fullName evidence="5">Winged helix DNA-binding protein</fullName>
    </submittedName>
</protein>
<keyword evidence="1" id="KW-0805">Transcription regulation</keyword>
<dbReference type="Pfam" id="PF01638">
    <property type="entry name" value="HxlR"/>
    <property type="match status" value="1"/>
</dbReference>
<evidence type="ECO:0000256" key="3">
    <source>
        <dbReference type="ARBA" id="ARBA00023163"/>
    </source>
</evidence>
<gene>
    <name evidence="5" type="ORF">GP644_14805</name>
</gene>
<dbReference type="SUPFAM" id="SSF46785">
    <property type="entry name" value="Winged helix' DNA-binding domain"/>
    <property type="match status" value="1"/>
</dbReference>
<accession>A0A6A4RDZ1</accession>
<dbReference type="AlphaFoldDB" id="A0A6A4RDZ1"/>
<evidence type="ECO:0000313" key="5">
    <source>
        <dbReference type="EMBL" id="KAE9629028.1"/>
    </source>
</evidence>
<dbReference type="PANTHER" id="PTHR33204">
    <property type="entry name" value="TRANSCRIPTIONAL REGULATOR, MARR FAMILY"/>
    <property type="match status" value="1"/>
</dbReference>
<name>A0A6A4RDZ1_9RHOB</name>
<keyword evidence="3" id="KW-0804">Transcription</keyword>
<proteinExistence type="predicted"/>
<feature type="domain" description="HTH hxlR-type" evidence="4">
    <location>
        <begin position="12"/>
        <end position="111"/>
    </location>
</feature>
<evidence type="ECO:0000313" key="6">
    <source>
        <dbReference type="Proteomes" id="UP000441586"/>
    </source>
</evidence>
<dbReference type="Proteomes" id="UP000441586">
    <property type="component" value="Unassembled WGS sequence"/>
</dbReference>
<dbReference type="Gene3D" id="1.10.10.10">
    <property type="entry name" value="Winged helix-like DNA-binding domain superfamily/Winged helix DNA-binding domain"/>
    <property type="match status" value="1"/>
</dbReference>
<dbReference type="InterPro" id="IPR036388">
    <property type="entry name" value="WH-like_DNA-bd_sf"/>
</dbReference>
<dbReference type="PROSITE" id="PS51118">
    <property type="entry name" value="HTH_HXLR"/>
    <property type="match status" value="1"/>
</dbReference>
<sequence length="143" mass="16602">MTKKTKLRQTGCPVAFGLDIFGDRWTLLVIREIMLRGKRTYSEFMEMEEEIATNILIDRLKALEAEGLVDKTRDPENRRSFLYSLTKKGRDLAPILLEIIIWSGAHDARSFALTDVLEKIKADRDGFEHELRSERENQGDRCE</sequence>
<evidence type="ECO:0000259" key="4">
    <source>
        <dbReference type="PROSITE" id="PS51118"/>
    </source>
</evidence>
<dbReference type="PANTHER" id="PTHR33204:SF37">
    <property type="entry name" value="HTH-TYPE TRANSCRIPTIONAL REGULATOR YODB"/>
    <property type="match status" value="1"/>
</dbReference>
<dbReference type="EMBL" id="WSFO01000008">
    <property type="protein sequence ID" value="KAE9629028.1"/>
    <property type="molecule type" value="Genomic_DNA"/>
</dbReference>
<dbReference type="InterPro" id="IPR036390">
    <property type="entry name" value="WH_DNA-bd_sf"/>
</dbReference>
<dbReference type="RefSeq" id="WP_158980184.1">
    <property type="nucleotide sequence ID" value="NZ_WSFO01000008.1"/>
</dbReference>
<organism evidence="5 6">
    <name type="scientific">Parasedimentitalea maritima</name>
    <dbReference type="NCBI Taxonomy" id="2578117"/>
    <lineage>
        <taxon>Bacteria</taxon>
        <taxon>Pseudomonadati</taxon>
        <taxon>Pseudomonadota</taxon>
        <taxon>Alphaproteobacteria</taxon>
        <taxon>Rhodobacterales</taxon>
        <taxon>Paracoccaceae</taxon>
        <taxon>Parasedimentitalea</taxon>
    </lineage>
</organism>
<comment type="caution">
    <text evidence="5">The sequence shown here is derived from an EMBL/GenBank/DDBJ whole genome shotgun (WGS) entry which is preliminary data.</text>
</comment>
<reference evidence="5 6" key="1">
    <citation type="submission" date="2019-12" db="EMBL/GenBank/DDBJ databases">
        <authorList>
            <person name="Zhang Y.-J."/>
        </authorList>
    </citation>
    <scope>NUCLEOTIDE SEQUENCE [LARGE SCALE GENOMIC DNA]</scope>
    <source>
        <strain evidence="5 6">H18S-6</strain>
    </source>
</reference>
<keyword evidence="2 5" id="KW-0238">DNA-binding</keyword>
<dbReference type="InterPro" id="IPR002577">
    <property type="entry name" value="HTH_HxlR"/>
</dbReference>